<comment type="caution">
    <text evidence="1">The sequence shown here is derived from an EMBL/GenBank/DDBJ whole genome shotgun (WGS) entry which is preliminary data.</text>
</comment>
<accession>A0ABV1A9U1</accession>
<keyword evidence="2" id="KW-1185">Reference proteome</keyword>
<proteinExistence type="predicted"/>
<reference evidence="1 2" key="1">
    <citation type="submission" date="2021-06" db="EMBL/GenBank/DDBJ databases">
        <authorList>
            <person name="Palmer J.M."/>
        </authorList>
    </citation>
    <scope>NUCLEOTIDE SEQUENCE [LARGE SCALE GENOMIC DNA]</scope>
    <source>
        <strain evidence="1 2">AS_MEX2019</strain>
        <tissue evidence="1">Muscle</tissue>
    </source>
</reference>
<gene>
    <name evidence="1" type="ORF">AMECASPLE_015220</name>
</gene>
<organism evidence="1 2">
    <name type="scientific">Ameca splendens</name>
    <dbReference type="NCBI Taxonomy" id="208324"/>
    <lineage>
        <taxon>Eukaryota</taxon>
        <taxon>Metazoa</taxon>
        <taxon>Chordata</taxon>
        <taxon>Craniata</taxon>
        <taxon>Vertebrata</taxon>
        <taxon>Euteleostomi</taxon>
        <taxon>Actinopterygii</taxon>
        <taxon>Neopterygii</taxon>
        <taxon>Teleostei</taxon>
        <taxon>Neoteleostei</taxon>
        <taxon>Acanthomorphata</taxon>
        <taxon>Ovalentaria</taxon>
        <taxon>Atherinomorphae</taxon>
        <taxon>Cyprinodontiformes</taxon>
        <taxon>Goodeidae</taxon>
        <taxon>Ameca</taxon>
    </lineage>
</organism>
<protein>
    <submittedName>
        <fullName evidence="1">Uncharacterized protein</fullName>
    </submittedName>
</protein>
<dbReference type="EMBL" id="JAHRIP010085703">
    <property type="protein sequence ID" value="MEQ2314737.1"/>
    <property type="molecule type" value="Genomic_DNA"/>
</dbReference>
<evidence type="ECO:0000313" key="1">
    <source>
        <dbReference type="EMBL" id="MEQ2314737.1"/>
    </source>
</evidence>
<evidence type="ECO:0000313" key="2">
    <source>
        <dbReference type="Proteomes" id="UP001469553"/>
    </source>
</evidence>
<dbReference type="Proteomes" id="UP001469553">
    <property type="component" value="Unassembled WGS sequence"/>
</dbReference>
<sequence>MNLPQLNDFSGFPTSTSRFAAHAPCPACPPSNTTHLLEEPGQTAHRPVNLSLHGLLTSSRNIYIHLQFADLLRPDSCWILNQPIFSINVLNFILSACLH</sequence>
<name>A0ABV1A9U1_9TELE</name>